<dbReference type="EMBL" id="JBGFUD010000897">
    <property type="protein sequence ID" value="MFH4975426.1"/>
    <property type="molecule type" value="Genomic_DNA"/>
</dbReference>
<dbReference type="SUPFAM" id="SSF46458">
    <property type="entry name" value="Globin-like"/>
    <property type="match status" value="1"/>
</dbReference>
<dbReference type="AlphaFoldDB" id="A0ABD6E744"/>
<reference evidence="9 10" key="1">
    <citation type="submission" date="2024-08" db="EMBL/GenBank/DDBJ databases">
        <title>Gnathostoma spinigerum genome.</title>
        <authorList>
            <person name="Gonzalez-Bertolin B."/>
            <person name="Monzon S."/>
            <person name="Zaballos A."/>
            <person name="Jimenez P."/>
            <person name="Dekumyoy P."/>
            <person name="Varona S."/>
            <person name="Cuesta I."/>
            <person name="Sumanam S."/>
            <person name="Adisakwattana P."/>
            <person name="Gasser R.B."/>
            <person name="Hernandez-Gonzalez A."/>
            <person name="Young N.D."/>
            <person name="Perteguer M.J."/>
        </authorList>
    </citation>
    <scope>NUCLEOTIDE SEQUENCE [LARGE SCALE GENOMIC DNA]</scope>
    <source>
        <strain evidence="9">AL3</strain>
        <tissue evidence="9">Liver</tissue>
    </source>
</reference>
<feature type="domain" description="Globin" evidence="8">
    <location>
        <begin position="7"/>
        <end position="149"/>
    </location>
</feature>
<dbReference type="InterPro" id="IPR012292">
    <property type="entry name" value="Globin/Proto"/>
</dbReference>
<dbReference type="GO" id="GO:0046872">
    <property type="term" value="F:metal ion binding"/>
    <property type="evidence" value="ECO:0007669"/>
    <property type="project" value="UniProtKB-KW"/>
</dbReference>
<comment type="similarity">
    <text evidence="7">Belongs to the globin family.</text>
</comment>
<comment type="caution">
    <text evidence="9">The sequence shown here is derived from an EMBL/GenBank/DDBJ whole genome shotgun (WGS) entry which is preliminary data.</text>
</comment>
<keyword evidence="5 6" id="KW-0408">Iron</keyword>
<sequence>MSVKDLCRKSLDVLKIGQCDKSYSDGKDFYAHLIGNHPDLRHYFKGAENFTADDVRKSDRFKKQGQSLLLSVFVLVETYDDKPVFLAYARELVDRHHRDNVHLKKELWNIFWTVFVSFLKEKSKVDDATEKAWLQLGKDFSDECLRHLKEIGAPEA</sequence>
<dbReference type="Gene3D" id="1.10.490.10">
    <property type="entry name" value="Globins"/>
    <property type="match status" value="1"/>
</dbReference>
<protein>
    <recommendedName>
        <fullName evidence="8">Globin domain-containing protein</fullName>
    </recommendedName>
</protein>
<evidence type="ECO:0000256" key="4">
    <source>
        <dbReference type="ARBA" id="ARBA00022723"/>
    </source>
</evidence>
<dbReference type="InterPro" id="IPR012085">
    <property type="entry name" value="Globin_nematode"/>
</dbReference>
<evidence type="ECO:0000256" key="2">
    <source>
        <dbReference type="ARBA" id="ARBA00022617"/>
    </source>
</evidence>
<dbReference type="Proteomes" id="UP001608902">
    <property type="component" value="Unassembled WGS sequence"/>
</dbReference>
<dbReference type="PROSITE" id="PS01033">
    <property type="entry name" value="GLOBIN"/>
    <property type="match status" value="1"/>
</dbReference>
<feature type="binding site" description="proximal binding residue" evidence="6">
    <location>
        <position position="96"/>
    </location>
    <ligand>
        <name>heme</name>
        <dbReference type="ChEBI" id="CHEBI:30413"/>
    </ligand>
    <ligandPart>
        <name>Fe</name>
        <dbReference type="ChEBI" id="CHEBI:18248"/>
    </ligandPart>
</feature>
<keyword evidence="1 7" id="KW-0813">Transport</keyword>
<evidence type="ECO:0000256" key="5">
    <source>
        <dbReference type="ARBA" id="ARBA00023004"/>
    </source>
</evidence>
<evidence type="ECO:0000313" key="10">
    <source>
        <dbReference type="Proteomes" id="UP001608902"/>
    </source>
</evidence>
<dbReference type="InterPro" id="IPR044399">
    <property type="entry name" value="Mb-like_M"/>
</dbReference>
<dbReference type="PIRSF" id="PIRSF002026">
    <property type="entry name" value="Nematode_globin"/>
    <property type="match status" value="1"/>
</dbReference>
<dbReference type="InterPro" id="IPR000971">
    <property type="entry name" value="Globin"/>
</dbReference>
<dbReference type="GO" id="GO:0005344">
    <property type="term" value="F:oxygen carrier activity"/>
    <property type="evidence" value="ECO:0007669"/>
    <property type="project" value="UniProtKB-KW"/>
</dbReference>
<keyword evidence="2 7" id="KW-0349">Heme</keyword>
<evidence type="ECO:0000259" key="8">
    <source>
        <dbReference type="PROSITE" id="PS01033"/>
    </source>
</evidence>
<proteinExistence type="inferred from homology"/>
<dbReference type="InterPro" id="IPR009050">
    <property type="entry name" value="Globin-like_sf"/>
</dbReference>
<evidence type="ECO:0000256" key="7">
    <source>
        <dbReference type="RuleBase" id="RU000356"/>
    </source>
</evidence>
<gene>
    <name evidence="9" type="ORF">AB6A40_002135</name>
</gene>
<dbReference type="Pfam" id="PF00042">
    <property type="entry name" value="Globin"/>
    <property type="match status" value="1"/>
</dbReference>
<accession>A0ABD6E744</accession>
<keyword evidence="10" id="KW-1185">Reference proteome</keyword>
<evidence type="ECO:0000313" key="9">
    <source>
        <dbReference type="EMBL" id="MFH4975426.1"/>
    </source>
</evidence>
<dbReference type="CDD" id="cd01040">
    <property type="entry name" value="Mb-like"/>
    <property type="match status" value="1"/>
</dbReference>
<evidence type="ECO:0000256" key="3">
    <source>
        <dbReference type="ARBA" id="ARBA00022621"/>
    </source>
</evidence>
<evidence type="ECO:0000256" key="1">
    <source>
        <dbReference type="ARBA" id="ARBA00022448"/>
    </source>
</evidence>
<name>A0ABD6E744_9BILA</name>
<evidence type="ECO:0000256" key="6">
    <source>
        <dbReference type="PIRSR" id="PIRSR002026-1"/>
    </source>
</evidence>
<keyword evidence="3 7" id="KW-0561">Oxygen transport</keyword>
<keyword evidence="4 6" id="KW-0479">Metal-binding</keyword>
<organism evidence="9 10">
    <name type="scientific">Gnathostoma spinigerum</name>
    <dbReference type="NCBI Taxonomy" id="75299"/>
    <lineage>
        <taxon>Eukaryota</taxon>
        <taxon>Metazoa</taxon>
        <taxon>Ecdysozoa</taxon>
        <taxon>Nematoda</taxon>
        <taxon>Chromadorea</taxon>
        <taxon>Rhabditida</taxon>
        <taxon>Spirurina</taxon>
        <taxon>Gnathostomatomorpha</taxon>
        <taxon>Gnathostomatoidea</taxon>
        <taxon>Gnathostomatidae</taxon>
        <taxon>Gnathostoma</taxon>
    </lineage>
</organism>